<feature type="active site" description="Nucleophile" evidence="10">
    <location>
        <position position="39"/>
    </location>
</feature>
<evidence type="ECO:0000256" key="5">
    <source>
        <dbReference type="ARBA" id="ARBA00022801"/>
    </source>
</evidence>
<evidence type="ECO:0000313" key="14">
    <source>
        <dbReference type="WBParaSite" id="MBELARI_LOCUS3259"/>
    </source>
</evidence>
<evidence type="ECO:0000256" key="1">
    <source>
        <dbReference type="ARBA" id="ARBA00000632"/>
    </source>
</evidence>
<feature type="disulfide bond" evidence="11">
    <location>
        <begin position="20"/>
        <end position="104"/>
    </location>
</feature>
<feature type="disulfide bond" evidence="11">
    <location>
        <begin position="25"/>
        <end position="31"/>
    </location>
</feature>
<dbReference type="SUPFAM" id="SSF53955">
    <property type="entry name" value="Lysozyme-like"/>
    <property type="match status" value="1"/>
</dbReference>
<evidence type="ECO:0000256" key="10">
    <source>
        <dbReference type="PIRSR" id="PIRSR608597-1"/>
    </source>
</evidence>
<feature type="disulfide bond" evidence="11">
    <location>
        <begin position="76"/>
        <end position="82"/>
    </location>
</feature>
<evidence type="ECO:0000256" key="8">
    <source>
        <dbReference type="ARBA" id="ARBA00023295"/>
    </source>
</evidence>
<keyword evidence="4" id="KW-0081">Bacteriolytic enzyme</keyword>
<evidence type="ECO:0000256" key="6">
    <source>
        <dbReference type="ARBA" id="ARBA00023022"/>
    </source>
</evidence>
<evidence type="ECO:0000256" key="11">
    <source>
        <dbReference type="PIRSR" id="PIRSR608597-3"/>
    </source>
</evidence>
<dbReference type="Gene3D" id="1.10.530.10">
    <property type="match status" value="1"/>
</dbReference>
<dbReference type="Pfam" id="PF05497">
    <property type="entry name" value="Destabilase"/>
    <property type="match status" value="1"/>
</dbReference>
<dbReference type="AlphaFoldDB" id="A0AAF3F8M2"/>
<dbReference type="GO" id="GO:0003796">
    <property type="term" value="F:lysozyme activity"/>
    <property type="evidence" value="ECO:0007669"/>
    <property type="project" value="UniProtKB-EC"/>
</dbReference>
<keyword evidence="5" id="KW-0378">Hydrolase</keyword>
<evidence type="ECO:0000313" key="13">
    <source>
        <dbReference type="Proteomes" id="UP000887575"/>
    </source>
</evidence>
<dbReference type="Proteomes" id="UP000887575">
    <property type="component" value="Unassembled WGS sequence"/>
</dbReference>
<keyword evidence="7 11" id="KW-1015">Disulfide bond</keyword>
<dbReference type="GO" id="GO:0031640">
    <property type="term" value="P:killing of cells of another organism"/>
    <property type="evidence" value="ECO:0007669"/>
    <property type="project" value="UniProtKB-KW"/>
</dbReference>
<reference evidence="14" key="1">
    <citation type="submission" date="2024-02" db="UniProtKB">
        <authorList>
            <consortium name="WormBaseParasite"/>
        </authorList>
    </citation>
    <scope>IDENTIFICATION</scope>
</reference>
<dbReference type="FunFam" id="1.10.530.10:FF:000023">
    <property type="entry name" value="Invertebrate-type lysozyme"/>
    <property type="match status" value="1"/>
</dbReference>
<comment type="catalytic activity">
    <reaction evidence="1">
        <text>Hydrolysis of (1-&gt;4)-beta-linkages between N-acetylmuramic acid and N-acetyl-D-glucosamine residues in a peptidoglycan and between N-acetyl-D-glucosamine residues in chitodextrins.</text>
        <dbReference type="EC" id="3.2.1.17"/>
    </reaction>
</comment>
<evidence type="ECO:0000256" key="3">
    <source>
        <dbReference type="ARBA" id="ARBA00022529"/>
    </source>
</evidence>
<dbReference type="CDD" id="cd16890">
    <property type="entry name" value="lyz_i"/>
    <property type="match status" value="1"/>
</dbReference>
<keyword evidence="8" id="KW-0326">Glycosidase</keyword>
<proteinExistence type="predicted"/>
<keyword evidence="12" id="KW-0732">Signal</keyword>
<evidence type="ECO:0000256" key="7">
    <source>
        <dbReference type="ARBA" id="ARBA00023157"/>
    </source>
</evidence>
<evidence type="ECO:0000256" key="4">
    <source>
        <dbReference type="ARBA" id="ARBA00022638"/>
    </source>
</evidence>
<keyword evidence="6" id="KW-0044">Antibiotic</keyword>
<feature type="signal peptide" evidence="12">
    <location>
        <begin position="1"/>
        <end position="17"/>
    </location>
</feature>
<evidence type="ECO:0000256" key="12">
    <source>
        <dbReference type="SAM" id="SignalP"/>
    </source>
</evidence>
<feature type="chain" id="PRO_5042046697" description="lysozyme" evidence="12">
    <location>
        <begin position="18"/>
        <end position="135"/>
    </location>
</feature>
<dbReference type="GO" id="GO:0050830">
    <property type="term" value="P:defense response to Gram-positive bacterium"/>
    <property type="evidence" value="ECO:0007669"/>
    <property type="project" value="UniProtKB-ARBA"/>
</dbReference>
<accession>A0AAF3F8M2</accession>
<feature type="disulfide bond" evidence="11">
    <location>
        <begin position="58"/>
        <end position="86"/>
    </location>
</feature>
<dbReference type="PANTHER" id="PTHR11195">
    <property type="entry name" value="DESTABILASE-RELATED"/>
    <property type="match status" value="1"/>
</dbReference>
<dbReference type="PROSITE" id="PS51909">
    <property type="entry name" value="LYSOZYME_I"/>
    <property type="match status" value="1"/>
</dbReference>
<dbReference type="InterPro" id="IPR023346">
    <property type="entry name" value="Lysozyme-like_dom_sf"/>
</dbReference>
<dbReference type="InterPro" id="IPR008597">
    <property type="entry name" value="Invert_lysozyme"/>
</dbReference>
<feature type="active site" description="Proton donor" evidence="10">
    <location>
        <position position="28"/>
    </location>
</feature>
<evidence type="ECO:0000256" key="2">
    <source>
        <dbReference type="ARBA" id="ARBA00012732"/>
    </source>
</evidence>
<sequence>MLRLLLLLMIAVVTIFAKSCIDCICQRESGCRKLGCADDGGSLSCGYFQIKKPYYIDCGQPGKKAGESIDTAWKRCASDKGCSKLCVEKYVKRYKRNCSNKSQCETMARLHNGGPNGCKTTATIGYWNAIQKCVG</sequence>
<name>A0AAF3F8M2_9BILA</name>
<dbReference type="EC" id="3.2.1.17" evidence="2"/>
<organism evidence="13 14">
    <name type="scientific">Mesorhabditis belari</name>
    <dbReference type="NCBI Taxonomy" id="2138241"/>
    <lineage>
        <taxon>Eukaryota</taxon>
        <taxon>Metazoa</taxon>
        <taxon>Ecdysozoa</taxon>
        <taxon>Nematoda</taxon>
        <taxon>Chromadorea</taxon>
        <taxon>Rhabditida</taxon>
        <taxon>Rhabditina</taxon>
        <taxon>Rhabditomorpha</taxon>
        <taxon>Rhabditoidea</taxon>
        <taxon>Rhabditidae</taxon>
        <taxon>Mesorhabditinae</taxon>
        <taxon>Mesorhabditis</taxon>
    </lineage>
</organism>
<keyword evidence="3" id="KW-0929">Antimicrobial</keyword>
<keyword evidence="13" id="KW-1185">Reference proteome</keyword>
<feature type="disulfide bond" evidence="11">
    <location>
        <begin position="36"/>
        <end position="45"/>
    </location>
</feature>
<evidence type="ECO:0000256" key="9">
    <source>
        <dbReference type="ARBA" id="ARBA00031262"/>
    </source>
</evidence>
<protein>
    <recommendedName>
        <fullName evidence="2">lysozyme</fullName>
        <ecNumber evidence="2">3.2.1.17</ecNumber>
    </recommendedName>
    <alternativeName>
        <fullName evidence="9">1,4-beta-N-acetylmuramidase</fullName>
    </alternativeName>
</protein>
<dbReference type="PANTHER" id="PTHR11195:SF13">
    <property type="entry name" value="INVERTEBRATE-TYPE LYSOZYME 2-RELATED"/>
    <property type="match status" value="1"/>
</dbReference>
<dbReference type="WBParaSite" id="MBELARI_LOCUS3259">
    <property type="protein sequence ID" value="MBELARI_LOCUS3259"/>
    <property type="gene ID" value="MBELARI_LOCUS3259"/>
</dbReference>